<dbReference type="Proteomes" id="UP000030746">
    <property type="component" value="Unassembled WGS sequence"/>
</dbReference>
<keyword evidence="2" id="KW-1185">Reference proteome</keyword>
<dbReference type="HOGENOM" id="CLU_2253064_0_0_1"/>
<dbReference type="GeneID" id="20242595"/>
<gene>
    <name evidence="1" type="ORF">LOTGIDRAFT_174028</name>
</gene>
<organism evidence="1 2">
    <name type="scientific">Lottia gigantea</name>
    <name type="common">Giant owl limpet</name>
    <dbReference type="NCBI Taxonomy" id="225164"/>
    <lineage>
        <taxon>Eukaryota</taxon>
        <taxon>Metazoa</taxon>
        <taxon>Spiralia</taxon>
        <taxon>Lophotrochozoa</taxon>
        <taxon>Mollusca</taxon>
        <taxon>Gastropoda</taxon>
        <taxon>Patellogastropoda</taxon>
        <taxon>Lottioidea</taxon>
        <taxon>Lottiidae</taxon>
        <taxon>Lottia</taxon>
    </lineage>
</organism>
<evidence type="ECO:0000313" key="1">
    <source>
        <dbReference type="EMBL" id="ESO99028.1"/>
    </source>
</evidence>
<dbReference type="AlphaFoldDB" id="V4A542"/>
<dbReference type="KEGG" id="lgi:LOTGIDRAFT_174028"/>
<dbReference type="EMBL" id="KB201194">
    <property type="protein sequence ID" value="ESO99028.1"/>
    <property type="molecule type" value="Genomic_DNA"/>
</dbReference>
<dbReference type="OrthoDB" id="10571280at2759"/>
<proteinExistence type="predicted"/>
<accession>V4A542</accession>
<dbReference type="CTD" id="20242595"/>
<dbReference type="RefSeq" id="XP_009050308.1">
    <property type="nucleotide sequence ID" value="XM_009052060.1"/>
</dbReference>
<protein>
    <submittedName>
        <fullName evidence="1">Uncharacterized protein</fullName>
    </submittedName>
</protein>
<name>V4A542_LOTGI</name>
<reference evidence="1 2" key="1">
    <citation type="journal article" date="2013" name="Nature">
        <title>Insights into bilaterian evolution from three spiralian genomes.</title>
        <authorList>
            <person name="Simakov O."/>
            <person name="Marletaz F."/>
            <person name="Cho S.J."/>
            <person name="Edsinger-Gonzales E."/>
            <person name="Havlak P."/>
            <person name="Hellsten U."/>
            <person name="Kuo D.H."/>
            <person name="Larsson T."/>
            <person name="Lv J."/>
            <person name="Arendt D."/>
            <person name="Savage R."/>
            <person name="Osoegawa K."/>
            <person name="de Jong P."/>
            <person name="Grimwood J."/>
            <person name="Chapman J.A."/>
            <person name="Shapiro H."/>
            <person name="Aerts A."/>
            <person name="Otillar R.P."/>
            <person name="Terry A.Y."/>
            <person name="Boore J.L."/>
            <person name="Grigoriev I.V."/>
            <person name="Lindberg D.R."/>
            <person name="Seaver E.C."/>
            <person name="Weisblat D.A."/>
            <person name="Putnam N.H."/>
            <person name="Rokhsar D.S."/>
        </authorList>
    </citation>
    <scope>NUCLEOTIDE SEQUENCE [LARGE SCALE GENOMIC DNA]</scope>
</reference>
<sequence length="104" mass="11446">MADFGSFGSFESFEDMFGWDDRRNANGKATICLERNDKCQLGGNFSCCKGLSCQQSGIGSQRRCEISSSQVCVSPGQTCSKLPTSRKCCQFKRCETVMGRNICV</sequence>
<evidence type="ECO:0000313" key="2">
    <source>
        <dbReference type="Proteomes" id="UP000030746"/>
    </source>
</evidence>